<name>A0A1Y1S9R8_9MICR</name>
<dbReference type="EMBL" id="LWDP01000006">
    <property type="protein sequence ID" value="ORD94940.1"/>
    <property type="molecule type" value="Genomic_DNA"/>
</dbReference>
<reference evidence="1 2" key="1">
    <citation type="journal article" date="2017" name="Environ. Microbiol.">
        <title>Decay of the glycolytic pathway and adaptation to intranuclear parasitism within Enterocytozoonidae microsporidia.</title>
        <authorList>
            <person name="Wiredu Boakye D."/>
            <person name="Jaroenlak P."/>
            <person name="Prachumwat A."/>
            <person name="Williams T.A."/>
            <person name="Bateman K.S."/>
            <person name="Itsathitphaisarn O."/>
            <person name="Sritunyalucksana K."/>
            <person name="Paszkiewicz K.H."/>
            <person name="Moore K.A."/>
            <person name="Stentiford G.D."/>
            <person name="Williams B.A."/>
        </authorList>
    </citation>
    <scope>NUCLEOTIDE SEQUENCE [LARGE SCALE GENOMIC DNA]</scope>
    <source>
        <strain evidence="1 2">GB1</strain>
    </source>
</reference>
<accession>A0A1Y1S9R8</accession>
<protein>
    <submittedName>
        <fullName evidence="1">Uncharacterized protein</fullName>
    </submittedName>
</protein>
<dbReference type="OrthoDB" id="2200984at2759"/>
<evidence type="ECO:0000313" key="1">
    <source>
        <dbReference type="EMBL" id="ORD94940.1"/>
    </source>
</evidence>
<organism evidence="1 2">
    <name type="scientific">Enterospora canceri</name>
    <dbReference type="NCBI Taxonomy" id="1081671"/>
    <lineage>
        <taxon>Eukaryota</taxon>
        <taxon>Fungi</taxon>
        <taxon>Fungi incertae sedis</taxon>
        <taxon>Microsporidia</taxon>
        <taxon>Enterocytozoonidae</taxon>
        <taxon>Enterospora</taxon>
    </lineage>
</organism>
<keyword evidence="2" id="KW-1185">Reference proteome</keyword>
<evidence type="ECO:0000313" key="2">
    <source>
        <dbReference type="Proteomes" id="UP000192639"/>
    </source>
</evidence>
<sequence length="748" mass="87184">MVAEETNETMAVQAGEMETKTAANKIGTVRPFYATRTESSQHLVSQENLVGEGRVDLIDFRESDDQTDSSVFNNLLIDLSLDSVNTLRKINKFTKYSPLEQRQFMLAMKVYQDSGTLGASLIFEIFIKIHLHNKITKNSLEITDINHEATNMIRNLADKHINIERDGKINILAFIVSKITTNQINSAIFKYDIYYYIEIEFINQSNFNRNIIYEMNQLNQNTLINWSKATESKYKFINETNEVLLNQIKHMSNASVLVTLLENLRNYEYVWIKIDFIQKNCLYCVEKLLIDVYLNGNRVVGSNSNKLGNSLENITGTDLATFISPKEKKSGTNYKTLIRILKKLDNFPLLINFIRKTGCTEVSRLFYDMANNNKIQNCYFVEALIINLEELHLLNETKLQELVGTCYLIYILDEYKNYKRTMRVLVGRKMINYVIIDSINKNPNKSLRNTNQTIKKIDYLLGLIEISELEKITEKDGNKTAAQLLNRMYQKEIRILLEDHNVDFNTKTSLINIFMGLRNPKYLDEVFKITGSILINRIKHILEDDTFNTFVIELIRSLIRKNICVQNIQNSIGDEMIRNILENSGEMEDGHYLRDAKVEIETKEKEFTLILLGNNLNELVVEFTDEMGMIETYCDMNVGDRMQIQYKNKVLKTTNKQISMKNIRKIVIKNRTTNHVLLKQLFYYEVAIDIDYPKNETDLYQLYVKPLMKLLEFHRKNGVAIRKHIVNLSKENVQLKMHNVMALQQNKE</sequence>
<comment type="caution">
    <text evidence="1">The sequence shown here is derived from an EMBL/GenBank/DDBJ whole genome shotgun (WGS) entry which is preliminary data.</text>
</comment>
<dbReference type="AlphaFoldDB" id="A0A1Y1S9R8"/>
<proteinExistence type="predicted"/>
<gene>
    <name evidence="1" type="ORF">ECANGB1_1898</name>
</gene>
<dbReference type="VEuPathDB" id="MicrosporidiaDB:ECANGB1_1898"/>
<dbReference type="Proteomes" id="UP000192639">
    <property type="component" value="Unassembled WGS sequence"/>
</dbReference>